<dbReference type="Proteomes" id="UP000663852">
    <property type="component" value="Unassembled WGS sequence"/>
</dbReference>
<dbReference type="PRINTS" id="PR00411">
    <property type="entry name" value="PNDRDTASEI"/>
</dbReference>
<accession>A0A813Z3Q8</accession>
<dbReference type="InterPro" id="IPR016156">
    <property type="entry name" value="FAD/NAD-linked_Rdtase_dimer_sf"/>
</dbReference>
<dbReference type="PANTHER" id="PTHR22912">
    <property type="entry name" value="DISULFIDE OXIDOREDUCTASE"/>
    <property type="match status" value="1"/>
</dbReference>
<dbReference type="Proteomes" id="UP000663828">
    <property type="component" value="Unassembled WGS sequence"/>
</dbReference>
<organism evidence="12 14">
    <name type="scientific">Adineta ricciae</name>
    <name type="common">Rotifer</name>
    <dbReference type="NCBI Taxonomy" id="249248"/>
    <lineage>
        <taxon>Eukaryota</taxon>
        <taxon>Metazoa</taxon>
        <taxon>Spiralia</taxon>
        <taxon>Gnathifera</taxon>
        <taxon>Rotifera</taxon>
        <taxon>Eurotatoria</taxon>
        <taxon>Bdelloidea</taxon>
        <taxon>Adinetida</taxon>
        <taxon>Adinetidae</taxon>
        <taxon>Adineta</taxon>
    </lineage>
</organism>
<dbReference type="EMBL" id="CAJNOR010000367">
    <property type="protein sequence ID" value="CAF0892874.1"/>
    <property type="molecule type" value="Genomic_DNA"/>
</dbReference>
<dbReference type="SUPFAM" id="SSF51905">
    <property type="entry name" value="FAD/NAD(P)-binding domain"/>
    <property type="match status" value="1"/>
</dbReference>
<evidence type="ECO:0000256" key="2">
    <source>
        <dbReference type="ARBA" id="ARBA00012608"/>
    </source>
</evidence>
<dbReference type="InterPro" id="IPR036188">
    <property type="entry name" value="FAD/NAD-bd_sf"/>
</dbReference>
<comment type="catalytic activity">
    <reaction evidence="6">
        <text>N(6)-[(R)-dihydrolipoyl]-L-lysyl-[protein] + NAD(+) = N(6)-[(R)-lipoyl]-L-lysyl-[protein] + NADH + H(+)</text>
        <dbReference type="Rhea" id="RHEA:15045"/>
        <dbReference type="Rhea" id="RHEA-COMP:10474"/>
        <dbReference type="Rhea" id="RHEA-COMP:10475"/>
        <dbReference type="ChEBI" id="CHEBI:15378"/>
        <dbReference type="ChEBI" id="CHEBI:57540"/>
        <dbReference type="ChEBI" id="CHEBI:57945"/>
        <dbReference type="ChEBI" id="CHEBI:83099"/>
        <dbReference type="ChEBI" id="CHEBI:83100"/>
        <dbReference type="EC" id="1.8.1.4"/>
    </reaction>
</comment>
<proteinExistence type="inferred from homology"/>
<dbReference type="GO" id="GO:0006103">
    <property type="term" value="P:2-oxoglutarate metabolic process"/>
    <property type="evidence" value="ECO:0007669"/>
    <property type="project" value="TreeGrafter"/>
</dbReference>
<evidence type="ECO:0000259" key="11">
    <source>
        <dbReference type="Pfam" id="PF07992"/>
    </source>
</evidence>
<keyword evidence="8" id="KW-0547">Nucleotide-binding</keyword>
<evidence type="ECO:0000259" key="10">
    <source>
        <dbReference type="Pfam" id="PF02852"/>
    </source>
</evidence>
<evidence type="ECO:0000256" key="5">
    <source>
        <dbReference type="ARBA" id="ARBA00023027"/>
    </source>
</evidence>
<evidence type="ECO:0000256" key="9">
    <source>
        <dbReference type="SAM" id="MobiDB-lite"/>
    </source>
</evidence>
<name>A0A813Z3Q8_ADIRI</name>
<evidence type="ECO:0000313" key="13">
    <source>
        <dbReference type="EMBL" id="CAF1166501.1"/>
    </source>
</evidence>
<feature type="binding site" evidence="8">
    <location>
        <begin position="239"/>
        <end position="246"/>
    </location>
    <ligand>
        <name>NAD(+)</name>
        <dbReference type="ChEBI" id="CHEBI:57540"/>
    </ligand>
</feature>
<evidence type="ECO:0000256" key="6">
    <source>
        <dbReference type="ARBA" id="ARBA00049187"/>
    </source>
</evidence>
<keyword evidence="3" id="KW-0285">Flavoprotein</keyword>
<feature type="domain" description="FAD/NAD(P)-binding" evidence="11">
    <location>
        <begin position="40"/>
        <end position="386"/>
    </location>
</feature>
<dbReference type="Pfam" id="PF02852">
    <property type="entry name" value="Pyr_redox_dim"/>
    <property type="match status" value="1"/>
</dbReference>
<evidence type="ECO:0000256" key="1">
    <source>
        <dbReference type="ARBA" id="ARBA00007532"/>
    </source>
</evidence>
<dbReference type="SUPFAM" id="SSF55424">
    <property type="entry name" value="FAD/NAD-linked reductases, dimerisation (C-terminal) domain"/>
    <property type="match status" value="1"/>
</dbReference>
<dbReference type="OrthoDB" id="361797at2759"/>
<keyword evidence="14" id="KW-1185">Reference proteome</keyword>
<evidence type="ECO:0000256" key="3">
    <source>
        <dbReference type="ARBA" id="ARBA00022630"/>
    </source>
</evidence>
<evidence type="ECO:0000313" key="12">
    <source>
        <dbReference type="EMBL" id="CAF0892874.1"/>
    </source>
</evidence>
<dbReference type="Pfam" id="PF07992">
    <property type="entry name" value="Pyr_redox_2"/>
    <property type="match status" value="1"/>
</dbReference>
<comment type="similarity">
    <text evidence="1">Belongs to the class-I pyridine nucleotide-disulfide oxidoreductase family.</text>
</comment>
<gene>
    <name evidence="13" type="ORF">EDS130_LOCUS23446</name>
    <name evidence="12" type="ORF">XAT740_LOCUS7606</name>
</gene>
<keyword evidence="5 8" id="KW-0520">NAD</keyword>
<dbReference type="AlphaFoldDB" id="A0A813Z3Q8"/>
<feature type="domain" description="Pyridine nucleotide-disulphide oxidoreductase dimerisation" evidence="10">
    <location>
        <begin position="416"/>
        <end position="518"/>
    </location>
</feature>
<dbReference type="EC" id="1.8.1.4" evidence="2"/>
<protein>
    <recommendedName>
        <fullName evidence="2">dihydrolipoyl dehydrogenase</fullName>
        <ecNumber evidence="2">1.8.1.4</ecNumber>
    </recommendedName>
</protein>
<evidence type="ECO:0000256" key="8">
    <source>
        <dbReference type="PIRSR" id="PIRSR000350-3"/>
    </source>
</evidence>
<keyword evidence="4" id="KW-0274">FAD</keyword>
<reference evidence="12" key="1">
    <citation type="submission" date="2021-02" db="EMBL/GenBank/DDBJ databases">
        <authorList>
            <person name="Nowell W R."/>
        </authorList>
    </citation>
    <scope>NUCLEOTIDE SEQUENCE</scope>
</reference>
<dbReference type="InterPro" id="IPR004099">
    <property type="entry name" value="Pyr_nucl-diS_OxRdtase_dimer"/>
</dbReference>
<feature type="region of interest" description="Disordered" evidence="9">
    <location>
        <begin position="1"/>
        <end position="33"/>
    </location>
</feature>
<evidence type="ECO:0000256" key="7">
    <source>
        <dbReference type="PIRSR" id="PIRSR000350-2"/>
    </source>
</evidence>
<sequence>MDISKSRESVTTDRGQDSQLVNGLAEAPRGKSEHTEQYQFDVIVIGSGPGGYTSAIRCAQLGKSVAIVERDLLGGHAVNWGCVPLNSMIASARLIRSIHECDRYGIRIPSYRIDFSYIARHRDEAVKKVRSQVKHFLDKYHIQVYTGNACIVNPHHVLVKPVQKRTYATIRDANGHSPYETSDYTSVRADVEITGNNIIIAAGVEYELPQFVEKNDRKSVDPTELLWRRTIPESLVIIGGGVLGCEIASLYSHLRSNVILIDKNSRLLKCMDEQVSFAVETCLKANGVNITLNANVERVANGEVIIQLHQANIQRTIRGALVVVCVGRKPTFDYKYLEQLGIRIDHERSTIITDEKTCETSIRTIYACGGIVSSCWSWVSCAVRQGHITANAICCVSENTNNPKFHMATNPAAPFVINVIPAVASVGEIPKSTDNVLIYMYKFHTDRRAIIDSQTWGFVKMWTTSDEPKRFLAVQLAHEAAAEIIEYYSMIISLNLSIRDVCFLSFAHPTYTESVKEACEYVLGQSMNYDENLRL</sequence>
<dbReference type="Gene3D" id="3.30.390.30">
    <property type="match status" value="1"/>
</dbReference>
<dbReference type="PANTHER" id="PTHR22912:SF151">
    <property type="entry name" value="DIHYDROLIPOYL DEHYDROGENASE, MITOCHONDRIAL"/>
    <property type="match status" value="1"/>
</dbReference>
<dbReference type="PIRSF" id="PIRSF000350">
    <property type="entry name" value="Mercury_reductase_MerA"/>
    <property type="match status" value="1"/>
</dbReference>
<dbReference type="GO" id="GO:0004148">
    <property type="term" value="F:dihydrolipoyl dehydrogenase (NADH) activity"/>
    <property type="evidence" value="ECO:0007669"/>
    <property type="project" value="UniProtKB-EC"/>
</dbReference>
<dbReference type="EMBL" id="CAJNOJ010000128">
    <property type="protein sequence ID" value="CAF1166501.1"/>
    <property type="molecule type" value="Genomic_DNA"/>
</dbReference>
<dbReference type="InterPro" id="IPR001100">
    <property type="entry name" value="Pyr_nuc-diS_OxRdtase"/>
</dbReference>
<feature type="active site" description="Proton acceptor" evidence="7">
    <location>
        <position position="508"/>
    </location>
</feature>
<feature type="compositionally biased region" description="Basic and acidic residues" evidence="9">
    <location>
        <begin position="1"/>
        <end position="16"/>
    </location>
</feature>
<dbReference type="Gene3D" id="3.50.50.60">
    <property type="entry name" value="FAD/NAD(P)-binding domain"/>
    <property type="match status" value="2"/>
</dbReference>
<dbReference type="InterPro" id="IPR050151">
    <property type="entry name" value="Class-I_Pyr_Nuc-Dis_Oxidored"/>
</dbReference>
<dbReference type="PRINTS" id="PR00368">
    <property type="entry name" value="FADPNR"/>
</dbReference>
<evidence type="ECO:0000313" key="14">
    <source>
        <dbReference type="Proteomes" id="UP000663828"/>
    </source>
</evidence>
<comment type="caution">
    <text evidence="12">The sequence shown here is derived from an EMBL/GenBank/DDBJ whole genome shotgun (WGS) entry which is preliminary data.</text>
</comment>
<dbReference type="InterPro" id="IPR023753">
    <property type="entry name" value="FAD/NAD-binding_dom"/>
</dbReference>
<dbReference type="GO" id="GO:0050660">
    <property type="term" value="F:flavin adenine dinucleotide binding"/>
    <property type="evidence" value="ECO:0007669"/>
    <property type="project" value="TreeGrafter"/>
</dbReference>
<feature type="binding site" evidence="8">
    <location>
        <position position="327"/>
    </location>
    <ligand>
        <name>NAD(+)</name>
        <dbReference type="ChEBI" id="CHEBI:57540"/>
    </ligand>
</feature>
<evidence type="ECO:0000256" key="4">
    <source>
        <dbReference type="ARBA" id="ARBA00022827"/>
    </source>
</evidence>